<evidence type="ECO:0000256" key="4">
    <source>
        <dbReference type="ARBA" id="ARBA00022602"/>
    </source>
</evidence>
<keyword evidence="6 9" id="KW-0479">Metal-binding</keyword>
<proteinExistence type="inferred from homology"/>
<reference evidence="11" key="1">
    <citation type="submission" date="2022-10" db="EMBL/GenBank/DDBJ databases">
        <title>Tapping the CABI collections for fungal endophytes: first genome assemblies for Collariella, Neodidymelliopsis, Ascochyta clinopodiicola, Didymella pomorum, Didymosphaeria variabile, Neocosmospora piperis and Neocucurbitaria cava.</title>
        <authorList>
            <person name="Hill R."/>
        </authorList>
    </citation>
    <scope>NUCLEOTIDE SEQUENCE</scope>
    <source>
        <strain evidence="11">IMI 356815</strain>
    </source>
</reference>
<dbReference type="RefSeq" id="XP_056075758.1">
    <property type="nucleotide sequence ID" value="XM_056208936.1"/>
</dbReference>
<accession>A0A9W9CFI9</accession>
<dbReference type="Proteomes" id="UP001140513">
    <property type="component" value="Unassembled WGS sequence"/>
</dbReference>
<feature type="domain" description="Prenyltransferase alpha-alpha toroid" evidence="10">
    <location>
        <begin position="99"/>
        <end position="465"/>
    </location>
</feature>
<dbReference type="SUPFAM" id="SSF48239">
    <property type="entry name" value="Terpenoid cyclases/Protein prenyltransferases"/>
    <property type="match status" value="1"/>
</dbReference>
<dbReference type="GO" id="GO:0008270">
    <property type="term" value="F:zinc ion binding"/>
    <property type="evidence" value="ECO:0007669"/>
    <property type="project" value="UniProtKB-UniRule"/>
</dbReference>
<dbReference type="InterPro" id="IPR001330">
    <property type="entry name" value="Prenyltrans"/>
</dbReference>
<dbReference type="PANTHER" id="PTHR11774:SF6">
    <property type="entry name" value="PROTEIN FARNESYLTRANSFERASE SUBUNIT BETA"/>
    <property type="match status" value="1"/>
</dbReference>
<dbReference type="Pfam" id="PF00432">
    <property type="entry name" value="Prenyltrans"/>
    <property type="match status" value="1"/>
</dbReference>
<keyword evidence="12" id="KW-1185">Reference proteome</keyword>
<dbReference type="OrthoDB" id="10261146at2759"/>
<evidence type="ECO:0000256" key="2">
    <source>
        <dbReference type="ARBA" id="ARBA00012702"/>
    </source>
</evidence>
<name>A0A9W9CFI9_9PLEO</name>
<comment type="caution">
    <text evidence="11">The sequence shown here is derived from an EMBL/GenBank/DDBJ whole genome shotgun (WGS) entry which is preliminary data.</text>
</comment>
<evidence type="ECO:0000256" key="7">
    <source>
        <dbReference type="ARBA" id="ARBA00022737"/>
    </source>
</evidence>
<comment type="function">
    <text evidence="9">Catalyzes the transfer of a farnesyl moiety from farnesyl diphosphate to a cysteine at the fourth position from the C-terminus of several proteins. The beta subunit is responsible for peptide-binding.</text>
</comment>
<dbReference type="GeneID" id="80903641"/>
<evidence type="ECO:0000259" key="10">
    <source>
        <dbReference type="Pfam" id="PF00432"/>
    </source>
</evidence>
<dbReference type="InterPro" id="IPR045089">
    <property type="entry name" value="PGGT1B-like"/>
</dbReference>
<comment type="cofactor">
    <cofactor evidence="9">
        <name>Zn(2+)</name>
        <dbReference type="ChEBI" id="CHEBI:29105"/>
    </cofactor>
    <text evidence="9">Binds 1 zinc ion per subunit.</text>
</comment>
<dbReference type="CDD" id="cd02893">
    <property type="entry name" value="FTase"/>
    <property type="match status" value="1"/>
</dbReference>
<evidence type="ECO:0000256" key="3">
    <source>
        <dbReference type="ARBA" id="ARBA00015798"/>
    </source>
</evidence>
<comment type="similarity">
    <text evidence="1 9">Belongs to the protein prenyltransferase subunit beta family.</text>
</comment>
<dbReference type="GO" id="GO:0005965">
    <property type="term" value="C:protein farnesyltransferase complex"/>
    <property type="evidence" value="ECO:0007669"/>
    <property type="project" value="UniProtKB-UniRule"/>
</dbReference>
<evidence type="ECO:0000256" key="9">
    <source>
        <dbReference type="RuleBase" id="RU365056"/>
    </source>
</evidence>
<dbReference type="FunFam" id="1.50.10.20:FF:000014">
    <property type="entry name" value="Protein farnesyltransferase subunit beta"/>
    <property type="match status" value="1"/>
</dbReference>
<dbReference type="PANTHER" id="PTHR11774">
    <property type="entry name" value="GERANYLGERANYL TRANSFERASE TYPE BETA SUBUNIT"/>
    <property type="match status" value="1"/>
</dbReference>
<evidence type="ECO:0000256" key="5">
    <source>
        <dbReference type="ARBA" id="ARBA00022679"/>
    </source>
</evidence>
<keyword evidence="4 9" id="KW-0637">Prenyltransferase</keyword>
<gene>
    <name evidence="11" type="primary">RAM1</name>
    <name evidence="11" type="ORF">N0V89_000111</name>
</gene>
<keyword evidence="8 9" id="KW-0862">Zinc</keyword>
<comment type="subunit">
    <text evidence="9">Heterodimer of an alpha and a beta subunit.</text>
</comment>
<keyword evidence="7" id="KW-0677">Repeat</keyword>
<comment type="catalytic activity">
    <reaction evidence="9">
        <text>L-cysteinyl-[protein] + (2E,6E)-farnesyl diphosphate = S-(2E,6E)-farnesyl-L-cysteinyl-[protein] + diphosphate</text>
        <dbReference type="Rhea" id="RHEA:13345"/>
        <dbReference type="Rhea" id="RHEA-COMP:10131"/>
        <dbReference type="Rhea" id="RHEA-COMP:11535"/>
        <dbReference type="ChEBI" id="CHEBI:29950"/>
        <dbReference type="ChEBI" id="CHEBI:33019"/>
        <dbReference type="ChEBI" id="CHEBI:86019"/>
        <dbReference type="ChEBI" id="CHEBI:175763"/>
    </reaction>
</comment>
<evidence type="ECO:0000256" key="8">
    <source>
        <dbReference type="ARBA" id="ARBA00022833"/>
    </source>
</evidence>
<dbReference type="Gene3D" id="1.50.10.20">
    <property type="match status" value="1"/>
</dbReference>
<evidence type="ECO:0000256" key="1">
    <source>
        <dbReference type="ARBA" id="ARBA00010497"/>
    </source>
</evidence>
<dbReference type="EC" id="2.5.1.58" evidence="2 9"/>
<sequence length="492" mass="54477">MASSRSQDSDAPNPSARLEEILNDKIRIQELPDSDQEYEDISPEEEAHMAYLESVKIPIVDTFQTDSSEAQDETLEAVLPFLEGNPNDYPLNEFGIPHLQKEKHIKFLQKALGDYPAPFAMMDASRPWIVYWSLQGLSVLGYPIHEYGERVIHTFKLAQHPNGGYGGNYGHLPHLAATYAAVLSIVMVSYPNKPSTYDSINRKTLWHFLGQLKQADGGFNMTSGGEEDIRGAYCALIVLSLLDLPIELPPDAPARKQGLTTFLDNLGSWISKCQAFDGGISAAPGNEAHGAYAFCGLGALSILGAPTDTLHKYLDMNRLIHWLSARQCAPEGGYNGRTNKLVDGCYSHWVGGCWALVEAAIPPKDPHSTIWNRDALARYILAAAQFPKGGLVDKPGKRPDAYHTCYNLAGLSAAQHKYIYDAKRDTVSNNLDAPFHWYAKGKFEGGTKIWAEEDEIKNVHPVFVIPFGKVEQCREYFEGKDRKGFWDGAEGG</sequence>
<evidence type="ECO:0000313" key="12">
    <source>
        <dbReference type="Proteomes" id="UP001140513"/>
    </source>
</evidence>
<dbReference type="InterPro" id="IPR008930">
    <property type="entry name" value="Terpenoid_cyclase/PrenylTrfase"/>
</dbReference>
<protein>
    <recommendedName>
        <fullName evidence="3 9">Protein farnesyltransferase subunit beta</fullName>
        <shortName evidence="9">FTase-beta</shortName>
        <ecNumber evidence="2 9">2.5.1.58</ecNumber>
    </recommendedName>
</protein>
<keyword evidence="5 9" id="KW-0808">Transferase</keyword>
<evidence type="ECO:0000313" key="11">
    <source>
        <dbReference type="EMBL" id="KAJ4359556.1"/>
    </source>
</evidence>
<dbReference type="EMBL" id="JAPEUX010000001">
    <property type="protein sequence ID" value="KAJ4359556.1"/>
    <property type="molecule type" value="Genomic_DNA"/>
</dbReference>
<organism evidence="11 12">
    <name type="scientific">Didymosphaeria variabile</name>
    <dbReference type="NCBI Taxonomy" id="1932322"/>
    <lineage>
        <taxon>Eukaryota</taxon>
        <taxon>Fungi</taxon>
        <taxon>Dikarya</taxon>
        <taxon>Ascomycota</taxon>
        <taxon>Pezizomycotina</taxon>
        <taxon>Dothideomycetes</taxon>
        <taxon>Pleosporomycetidae</taxon>
        <taxon>Pleosporales</taxon>
        <taxon>Massarineae</taxon>
        <taxon>Didymosphaeriaceae</taxon>
        <taxon>Didymosphaeria</taxon>
    </lineage>
</organism>
<dbReference type="GO" id="GO:0097354">
    <property type="term" value="P:prenylation"/>
    <property type="evidence" value="ECO:0007669"/>
    <property type="project" value="UniProtKB-UniRule"/>
</dbReference>
<dbReference type="InterPro" id="IPR026872">
    <property type="entry name" value="FTB"/>
</dbReference>
<dbReference type="AlphaFoldDB" id="A0A9W9CFI9"/>
<dbReference type="GO" id="GO:0004660">
    <property type="term" value="F:protein farnesyltransferase activity"/>
    <property type="evidence" value="ECO:0007669"/>
    <property type="project" value="UniProtKB-UniRule"/>
</dbReference>
<evidence type="ECO:0000256" key="6">
    <source>
        <dbReference type="ARBA" id="ARBA00022723"/>
    </source>
</evidence>